<reference evidence="11" key="1">
    <citation type="submission" date="2011-05" db="EMBL/GenBank/DDBJ databases">
        <title>Unity in variety -- the pan-genome of the Chlamydiae.</title>
        <authorList>
            <person name="Collingro A."/>
            <person name="Tischler P."/>
            <person name="Weinmaier T."/>
            <person name="Penz T."/>
            <person name="Heinz E."/>
            <person name="Brunham R.C."/>
            <person name="Read T.D."/>
            <person name="Bavoil P.M."/>
            <person name="Sachse K."/>
            <person name="Kahane S."/>
            <person name="Friedman M.G."/>
            <person name="Rattei T."/>
            <person name="Myers G.S.A."/>
            <person name="Horn M."/>
        </authorList>
    </citation>
    <scope>NUCLEOTIDE SEQUENCE</scope>
    <source>
        <strain evidence="11">2032/99</strain>
    </source>
</reference>
<feature type="region of interest" description="Disordered" evidence="7">
    <location>
        <begin position="243"/>
        <end position="263"/>
    </location>
</feature>
<dbReference type="Pfam" id="PF01385">
    <property type="entry name" value="OrfB_IS605"/>
    <property type="match status" value="1"/>
</dbReference>
<accession>F8LEN4</accession>
<keyword evidence="3" id="KW-0479">Metal-binding</keyword>
<feature type="domain" description="Transposase putative helix-turn-helix" evidence="10">
    <location>
        <begin position="1"/>
        <end position="31"/>
    </location>
</feature>
<name>F8LEN4_9BACT</name>
<evidence type="ECO:0000313" key="11">
    <source>
        <dbReference type="EMBL" id="CCB91952.1"/>
    </source>
</evidence>
<evidence type="ECO:0000256" key="4">
    <source>
        <dbReference type="ARBA" id="ARBA00022833"/>
    </source>
</evidence>
<sequence length="460" mass="52805">MLKGISLKANPTREQKIILSQWMGCARFIWNAKCEEDEYLRSFSKRYLPMKTFPKADQSFSQYKNRKLSPWLFDCPSQILRNSSSNWYKTYQSFLKGICGRPKRKRKGSKESIYLTRELFGFEVCTDGVKRLRIGTKKRDLGYLSIKNHGDYKEPNSIYIKKKNGRYSVSFCYEDGKSTQNLPTKERHLKHLKGCTREELESITVGIDRGVVRPVQAGDRFFDFTDEQKRKKKAKDRYIRRCQRRLSRQKKGSNRRKSTKLKISKSHEKIANIRKDFCHKTSRTLVDEKSTKIFVLEDLKTSKMTKKPKPQPCKSGKGWKKNRRRAKAGLNRSILDKGWHQLEIFLEYKALDAGKVVFKVPAPHTSQECVDCGHTHPDNRKNQETFSCVSCGHSGNADENAAEVIKKRAINLILDSGTELSKRGVLLDSGRGAVSKSSDAIATDANSKEASKKKRQAIAA</sequence>
<evidence type="ECO:0000259" key="10">
    <source>
        <dbReference type="Pfam" id="PF12323"/>
    </source>
</evidence>
<comment type="similarity">
    <text evidence="1">In the C-terminal section; belongs to the transposase 35 family.</text>
</comment>
<feature type="domain" description="Probable transposase IS891/IS1136/IS1341" evidence="8">
    <location>
        <begin position="196"/>
        <end position="306"/>
    </location>
</feature>
<dbReference type="NCBIfam" id="NF040570">
    <property type="entry name" value="guided_TnpB"/>
    <property type="match status" value="1"/>
</dbReference>
<feature type="domain" description="Cas12f1-like TNB" evidence="9">
    <location>
        <begin position="339"/>
        <end position="405"/>
    </location>
</feature>
<evidence type="ECO:0000256" key="5">
    <source>
        <dbReference type="ARBA" id="ARBA00023125"/>
    </source>
</evidence>
<dbReference type="InterPro" id="IPR010095">
    <property type="entry name" value="Cas12f1-like_TNB"/>
</dbReference>
<dbReference type="AlphaFoldDB" id="F8LEN4"/>
<evidence type="ECO:0000256" key="1">
    <source>
        <dbReference type="ARBA" id="ARBA00008761"/>
    </source>
</evidence>
<evidence type="ECO:0000259" key="8">
    <source>
        <dbReference type="Pfam" id="PF01385"/>
    </source>
</evidence>
<dbReference type="GO" id="GO:0006310">
    <property type="term" value="P:DNA recombination"/>
    <property type="evidence" value="ECO:0007669"/>
    <property type="project" value="UniProtKB-KW"/>
</dbReference>
<dbReference type="Pfam" id="PF07282">
    <property type="entry name" value="Cas12f1-like_TNB"/>
    <property type="match status" value="1"/>
</dbReference>
<dbReference type="GO" id="GO:0003677">
    <property type="term" value="F:DNA binding"/>
    <property type="evidence" value="ECO:0007669"/>
    <property type="project" value="UniProtKB-KW"/>
</dbReference>
<keyword evidence="2" id="KW-0815">Transposition</keyword>
<organism evidence="11">
    <name type="scientific">Waddlia chondrophila 2032/99</name>
    <dbReference type="NCBI Taxonomy" id="765953"/>
    <lineage>
        <taxon>Bacteria</taxon>
        <taxon>Pseudomonadati</taxon>
        <taxon>Chlamydiota</taxon>
        <taxon>Chlamydiia</taxon>
        <taxon>Parachlamydiales</taxon>
        <taxon>Waddliaceae</taxon>
        <taxon>Waddlia</taxon>
    </lineage>
</organism>
<evidence type="ECO:0000256" key="6">
    <source>
        <dbReference type="ARBA" id="ARBA00023172"/>
    </source>
</evidence>
<evidence type="ECO:0000256" key="3">
    <source>
        <dbReference type="ARBA" id="ARBA00022723"/>
    </source>
</evidence>
<feature type="region of interest" description="Disordered" evidence="7">
    <location>
        <begin position="431"/>
        <end position="460"/>
    </location>
</feature>
<keyword evidence="4" id="KW-0862">Zinc</keyword>
<dbReference type="GO" id="GO:0046872">
    <property type="term" value="F:metal ion binding"/>
    <property type="evidence" value="ECO:0007669"/>
    <property type="project" value="UniProtKB-KW"/>
</dbReference>
<evidence type="ECO:0000256" key="7">
    <source>
        <dbReference type="SAM" id="MobiDB-lite"/>
    </source>
</evidence>
<dbReference type="InterPro" id="IPR021027">
    <property type="entry name" value="Transposase_put_HTH"/>
</dbReference>
<feature type="region of interest" description="Disordered" evidence="7">
    <location>
        <begin position="304"/>
        <end position="325"/>
    </location>
</feature>
<dbReference type="GO" id="GO:0032196">
    <property type="term" value="P:transposition"/>
    <property type="evidence" value="ECO:0007669"/>
    <property type="project" value="UniProtKB-KW"/>
</dbReference>
<gene>
    <name evidence="11" type="primary">insQ</name>
    <name evidence="11" type="ORF">WCH_DD19660</name>
</gene>
<protein>
    <submittedName>
        <fullName evidence="11">Putative transposase InsQ for insertion sequence element IS609</fullName>
    </submittedName>
</protein>
<evidence type="ECO:0000259" key="9">
    <source>
        <dbReference type="Pfam" id="PF07282"/>
    </source>
</evidence>
<proteinExistence type="inferred from homology"/>
<keyword evidence="5" id="KW-0238">DNA-binding</keyword>
<keyword evidence="6" id="KW-0233">DNA recombination</keyword>
<evidence type="ECO:0000256" key="2">
    <source>
        <dbReference type="ARBA" id="ARBA00022578"/>
    </source>
</evidence>
<dbReference type="InterPro" id="IPR001959">
    <property type="entry name" value="Transposase"/>
</dbReference>
<dbReference type="EMBL" id="FR872659">
    <property type="protein sequence ID" value="CCB91952.1"/>
    <property type="molecule type" value="Genomic_DNA"/>
</dbReference>
<feature type="compositionally biased region" description="Basic residues" evidence="7">
    <location>
        <begin position="451"/>
        <end position="460"/>
    </location>
</feature>
<dbReference type="Pfam" id="PF12323">
    <property type="entry name" value="HTH_OrfB_IS605"/>
    <property type="match status" value="1"/>
</dbReference>